<proteinExistence type="predicted"/>
<comment type="caution">
    <text evidence="1">The sequence shown here is derived from an EMBL/GenBank/DDBJ whole genome shotgun (WGS) entry which is preliminary data.</text>
</comment>
<reference evidence="1 2" key="1">
    <citation type="journal article" date="2016" name="Nat. Commun.">
        <title>Thousands of microbial genomes shed light on interconnected biogeochemical processes in an aquifer system.</title>
        <authorList>
            <person name="Anantharaman K."/>
            <person name="Brown C.T."/>
            <person name="Hug L.A."/>
            <person name="Sharon I."/>
            <person name="Castelle C.J."/>
            <person name="Probst A.J."/>
            <person name="Thomas B.C."/>
            <person name="Singh A."/>
            <person name="Wilkins M.J."/>
            <person name="Karaoz U."/>
            <person name="Brodie E.L."/>
            <person name="Williams K.H."/>
            <person name="Hubbard S.S."/>
            <person name="Banfield J.F."/>
        </authorList>
    </citation>
    <scope>NUCLEOTIDE SEQUENCE [LARGE SCALE GENOMIC DNA]</scope>
</reference>
<accession>A0A1F8E9M1</accession>
<organism evidence="1 2">
    <name type="scientific">Candidatus Yanofskybacteria bacterium RIFCSPHIGHO2_01_FULL_41_21</name>
    <dbReference type="NCBI Taxonomy" id="1802660"/>
    <lineage>
        <taxon>Bacteria</taxon>
        <taxon>Candidatus Yanofskyibacteriota</taxon>
    </lineage>
</organism>
<dbReference type="AlphaFoldDB" id="A0A1F8E9M1"/>
<protein>
    <submittedName>
        <fullName evidence="1">Uncharacterized protein</fullName>
    </submittedName>
</protein>
<dbReference type="EMBL" id="MGJA01000013">
    <property type="protein sequence ID" value="OGM97327.1"/>
    <property type="molecule type" value="Genomic_DNA"/>
</dbReference>
<gene>
    <name evidence="1" type="ORF">A2735_03085</name>
</gene>
<sequence>MRGHKNMNQLELHKKIEEFIKAGTVSADIKVAQELIKNEDAKRFFFSQTDESWLNWLWQKGFLDGVKSKMKDSTTYSNSMAELDYLTKVAGKEPAKVSEIINSIKISEVNFNPEVVGRFLWIISELPAEQIKTLTAKIKDEKWIYLMRGFRKSGYEFEKIIKKLVEKKESSAILELAQSLLIVKSKTEILEKESSFSIDDPFYVSDLDASGVFEALVDIADSHKEMALQITTGIMAEIIKLAEPDESKVFDYRDPFALYDVDFFTLEIENKGSSSYREDVKNLAATIKQLINRTIGKKLSNTDDIKRLFGYTDKLPSSRSMWRLRLFALSRCPEIFKKELRDAFFKVFEVGERYFEIEGGAEYNQALILCFSFLNPETDQREYVKKIFEYFGAVLEDKDKEGWRKRDGLEKLSFIKEYLTPDEKEEAKKIFNKYPDEINVIPEPTIGKMHVGSVSHRSPVNLDDYTIEQIAENLKSEWTPEKLNEQFKNDDFFQPRGVEGLGDALKENIKKRTNEYLKNINSFFDKNKVHPHYVYSLLRGIEEMLRNDKNSFDVPQIGQILNLFNTIKTEGIREPFKRKDDKSWLPDWITVHKVLTDVLLLILENKERKEEIHKEYKERFRELISYLFTIKDSPAKEDEKPEYGELYGVAINSVRGRAYEAFVVLTENDGKTLTDDTKELYKKTLLDDSLAVRFVIGRYLASFYFRDKEFIIGLLPEIFPKDDLVKKDIYLASWEGYLSNTLYDKLFAKLKVYYSHAITLDPKDYTQRKYFKGLDESLAIHVALSFAHLGLEIVDPLFVEFWNKPNIKRHQEFISFIGRSCLTRDQAGDEWLAENKVSKEKLFKFWDWALENCPKLVEPEALAGFGFWVNPNKEVLVDIDVIDRMAKTLRKSDGNIDWDYGLMRRLPIFAEKNGDKTLEIISNFLLDLKGNLNQNRRAPLFSIDGEIKQSLEIIYKNGDVTLKEKVVGLINNLIEKGSSMFWGLKDVIKEDKML</sequence>
<name>A0A1F8E9M1_9BACT</name>
<dbReference type="Proteomes" id="UP000178520">
    <property type="component" value="Unassembled WGS sequence"/>
</dbReference>
<dbReference type="STRING" id="1802660.A2735_03085"/>
<evidence type="ECO:0000313" key="1">
    <source>
        <dbReference type="EMBL" id="OGM97327.1"/>
    </source>
</evidence>
<evidence type="ECO:0000313" key="2">
    <source>
        <dbReference type="Proteomes" id="UP000178520"/>
    </source>
</evidence>